<sequence length="247" mass="28551">MKKYLILLLLVSSFGYGQNLNEYKYALVPAKFSFLKEPDMYGLNTLTKLYMQKYGFETYLDTDIFSTDFARDNCNRIVVEVVSESTIFSTKVKVILKDCKNTILFTSPEGRSNEKEYKVAYNLALREAFDSFDVLKMHKYQASVKTDVTNNQLEHRNEAPVMGNKNDIPEYRASEWTYVVNKQSNGYLIKDKSNSSFFLELLKTSDPTIFIGKSNKGNGIVRVKGDYLVYEYYEKEVLTSLIIMVKI</sequence>
<dbReference type="EMBL" id="QLSZ01000002">
    <property type="protein sequence ID" value="RAR74291.1"/>
    <property type="molecule type" value="Genomic_DNA"/>
</dbReference>
<protein>
    <submittedName>
        <fullName evidence="1">Uncharacterized protein</fullName>
    </submittedName>
</protein>
<dbReference type="OrthoDB" id="1274006at2"/>
<dbReference type="Proteomes" id="UP000248840">
    <property type="component" value="Unassembled WGS sequence"/>
</dbReference>
<reference evidence="1 2" key="1">
    <citation type="submission" date="2018-06" db="EMBL/GenBank/DDBJ databases">
        <title>Genomic Encyclopedia of Archaeal and Bacterial Type Strains, Phase II (KMG-II): from individual species to whole genera.</title>
        <authorList>
            <person name="Goeker M."/>
        </authorList>
    </citation>
    <scope>NUCLEOTIDE SEQUENCE [LARGE SCALE GENOMIC DNA]</scope>
    <source>
        <strain evidence="1 2">DSM 25663</strain>
    </source>
</reference>
<evidence type="ECO:0000313" key="1">
    <source>
        <dbReference type="EMBL" id="RAR74291.1"/>
    </source>
</evidence>
<evidence type="ECO:0000313" key="2">
    <source>
        <dbReference type="Proteomes" id="UP000248840"/>
    </source>
</evidence>
<gene>
    <name evidence="1" type="ORF">CLV55_102225</name>
</gene>
<name>A0A328YJQ1_9FLAO</name>
<dbReference type="AlphaFoldDB" id="A0A328YJQ1"/>
<dbReference type="RefSeq" id="WP_112112431.1">
    <property type="nucleotide sequence ID" value="NZ_QLSZ01000002.1"/>
</dbReference>
<comment type="caution">
    <text evidence="1">The sequence shown here is derived from an EMBL/GenBank/DDBJ whole genome shotgun (WGS) entry which is preliminary data.</text>
</comment>
<organism evidence="1 2">
    <name type="scientific">Flavobacterium aciduliphilum</name>
    <dbReference type="NCBI Taxonomy" id="1101402"/>
    <lineage>
        <taxon>Bacteria</taxon>
        <taxon>Pseudomonadati</taxon>
        <taxon>Bacteroidota</taxon>
        <taxon>Flavobacteriia</taxon>
        <taxon>Flavobacteriales</taxon>
        <taxon>Flavobacteriaceae</taxon>
        <taxon>Flavobacterium</taxon>
    </lineage>
</organism>
<keyword evidence="2" id="KW-1185">Reference proteome</keyword>
<accession>A0A328YJQ1</accession>
<proteinExistence type="predicted"/>